<reference evidence="1 2" key="1">
    <citation type="submission" date="2016-01" db="EMBL/GenBank/DDBJ databases">
        <title>Draft genome sequences of Microbacterium laevaniformans LCDC 91-0039 and the type strain of Microbacterium hominis LCDC 84-209.</title>
        <authorList>
            <person name="Bernier A.-M."/>
            <person name="Bernard K."/>
        </authorList>
    </citation>
    <scope>NUCLEOTIDE SEQUENCE [LARGE SCALE GENOMIC DNA]</scope>
    <source>
        <strain evidence="1 2">LCDC 91-0039</strain>
    </source>
</reference>
<evidence type="ECO:0000313" key="2">
    <source>
        <dbReference type="Proteomes" id="UP000075357"/>
    </source>
</evidence>
<dbReference type="EMBL" id="LRAD01000032">
    <property type="protein sequence ID" value="KXZ60396.1"/>
    <property type="molecule type" value="Genomic_DNA"/>
</dbReference>
<keyword evidence="2" id="KW-1185">Reference proteome</keyword>
<protein>
    <submittedName>
        <fullName evidence="1">Uncharacterized protein</fullName>
    </submittedName>
</protein>
<gene>
    <name evidence="1" type="ORF">Mlaev_01473</name>
</gene>
<accession>A0A150HE63</accession>
<dbReference type="AlphaFoldDB" id="A0A150HE63"/>
<sequence>MRVRGTGRRHYAKRPGSCQGACVESAYGIQHEGTKPVVAAAVVATRSLKVRL</sequence>
<comment type="caution">
    <text evidence="1">The sequence shown here is derived from an EMBL/GenBank/DDBJ whole genome shotgun (WGS) entry which is preliminary data.</text>
</comment>
<name>A0A150HE63_9MICO</name>
<organism evidence="1 2">
    <name type="scientific">Microbacterium laevaniformans</name>
    <dbReference type="NCBI Taxonomy" id="36807"/>
    <lineage>
        <taxon>Bacteria</taxon>
        <taxon>Bacillati</taxon>
        <taxon>Actinomycetota</taxon>
        <taxon>Actinomycetes</taxon>
        <taxon>Micrococcales</taxon>
        <taxon>Microbacteriaceae</taxon>
        <taxon>Microbacterium</taxon>
    </lineage>
</organism>
<evidence type="ECO:0000313" key="1">
    <source>
        <dbReference type="EMBL" id="KXZ60396.1"/>
    </source>
</evidence>
<dbReference type="Proteomes" id="UP000075357">
    <property type="component" value="Unassembled WGS sequence"/>
</dbReference>
<proteinExistence type="predicted"/>